<keyword evidence="4" id="KW-0472">Membrane</keyword>
<name>A0A0F9SGD9_9ZZZZ</name>
<dbReference type="Pfam" id="PF07719">
    <property type="entry name" value="TPR_2"/>
    <property type="match status" value="1"/>
</dbReference>
<dbReference type="AlphaFoldDB" id="A0A0F9SGD9"/>
<dbReference type="InterPro" id="IPR006664">
    <property type="entry name" value="OMP_bac"/>
</dbReference>
<evidence type="ECO:0000256" key="3">
    <source>
        <dbReference type="ARBA" id="ARBA00022803"/>
    </source>
</evidence>
<comment type="subcellular location">
    <subcellularLocation>
        <location evidence="1">Cell outer membrane</location>
    </subcellularLocation>
</comment>
<evidence type="ECO:0000256" key="5">
    <source>
        <dbReference type="ARBA" id="ARBA00023237"/>
    </source>
</evidence>
<dbReference type="Pfam" id="PF00691">
    <property type="entry name" value="OmpA"/>
    <property type="match status" value="1"/>
</dbReference>
<dbReference type="InterPro" id="IPR019734">
    <property type="entry name" value="TPR_rpt"/>
</dbReference>
<dbReference type="InterPro" id="IPR011990">
    <property type="entry name" value="TPR-like_helical_dom_sf"/>
</dbReference>
<dbReference type="EMBL" id="LAZR01002565">
    <property type="protein sequence ID" value="KKN28423.1"/>
    <property type="molecule type" value="Genomic_DNA"/>
</dbReference>
<organism evidence="7">
    <name type="scientific">marine sediment metagenome</name>
    <dbReference type="NCBI Taxonomy" id="412755"/>
    <lineage>
        <taxon>unclassified sequences</taxon>
        <taxon>metagenomes</taxon>
        <taxon>ecological metagenomes</taxon>
    </lineage>
</organism>
<dbReference type="SUPFAM" id="SSF49464">
    <property type="entry name" value="Carboxypeptidase regulatory domain-like"/>
    <property type="match status" value="1"/>
</dbReference>
<dbReference type="Gene3D" id="2.120.10.30">
    <property type="entry name" value="TolB, C-terminal domain"/>
    <property type="match status" value="1"/>
</dbReference>
<reference evidence="7" key="1">
    <citation type="journal article" date="2015" name="Nature">
        <title>Complex archaea that bridge the gap between prokaryotes and eukaryotes.</title>
        <authorList>
            <person name="Spang A."/>
            <person name="Saw J.H."/>
            <person name="Jorgensen S.L."/>
            <person name="Zaremba-Niedzwiedzka K."/>
            <person name="Martijn J."/>
            <person name="Lind A.E."/>
            <person name="van Eijk R."/>
            <person name="Schleper C."/>
            <person name="Guy L."/>
            <person name="Ettema T.J."/>
        </authorList>
    </citation>
    <scope>NUCLEOTIDE SEQUENCE</scope>
</reference>
<dbReference type="PANTHER" id="PTHR30329">
    <property type="entry name" value="STATOR ELEMENT OF FLAGELLAR MOTOR COMPLEX"/>
    <property type="match status" value="1"/>
</dbReference>
<dbReference type="Pfam" id="PF13620">
    <property type="entry name" value="CarboxypepD_reg"/>
    <property type="match status" value="1"/>
</dbReference>
<gene>
    <name evidence="7" type="ORF">LCGC14_0854400</name>
</gene>
<accession>A0A0F9SGD9</accession>
<feature type="domain" description="OmpA-like" evidence="6">
    <location>
        <begin position="526"/>
        <end position="648"/>
    </location>
</feature>
<dbReference type="SMART" id="SM00028">
    <property type="entry name" value="TPR"/>
    <property type="match status" value="1"/>
</dbReference>
<evidence type="ECO:0000259" key="6">
    <source>
        <dbReference type="PROSITE" id="PS51123"/>
    </source>
</evidence>
<dbReference type="InterPro" id="IPR011042">
    <property type="entry name" value="6-blade_b-propeller_TolB-like"/>
</dbReference>
<dbReference type="PROSITE" id="PS50005">
    <property type="entry name" value="TPR"/>
    <property type="match status" value="1"/>
</dbReference>
<dbReference type="Pfam" id="PF07676">
    <property type="entry name" value="PD40"/>
    <property type="match status" value="3"/>
</dbReference>
<protein>
    <recommendedName>
        <fullName evidence="6">OmpA-like domain-containing protein</fullName>
    </recommendedName>
</protein>
<dbReference type="PROSITE" id="PS50293">
    <property type="entry name" value="TPR_REGION"/>
    <property type="match status" value="1"/>
</dbReference>
<dbReference type="InterPro" id="IPR011659">
    <property type="entry name" value="WD40"/>
</dbReference>
<evidence type="ECO:0000313" key="7">
    <source>
        <dbReference type="EMBL" id="KKN28423.1"/>
    </source>
</evidence>
<dbReference type="InterPro" id="IPR006665">
    <property type="entry name" value="OmpA-like"/>
</dbReference>
<evidence type="ECO:0000256" key="1">
    <source>
        <dbReference type="ARBA" id="ARBA00004442"/>
    </source>
</evidence>
<keyword evidence="2" id="KW-0677">Repeat</keyword>
<sequence>MIKRISIVVLMALLWGFKGMAQEKLITKANKKYETFSFSPAIDIYKKVLDRGYATADLLKKLGNSYYYSGEYEEAADIYKRLVSEYPNDTPPEFYFRYAQTLRTLKDYETSKTVMAEFLRATKNDDDPSWYNNEKDYLKEIKKNSGRFNVSPFQYNSPYSEFAPSFYKEGLIFSSDRDTGSFARYRHSWTSNDFFDLYKINADSSTAGVVTKFGDGINTRLHESTSTITSDGTTLYFTRNNFKDEKKLKKDKNGIIRLKIFKATLVDSIWSNIEEVPFNDDAYSVANPTLSPDGKTLYFASDMPGSLGESDIFKVSINEDGSFGAPENLGSNINTVARETFPFVSENKILYFSSDGHPGLGGLDVFAVQLKKGKSDDEVTNVGEPVNSSYDDFTFIINENTKRGYFASNRSEGQGGDDIYEFLEAKPLLLGCEQIVRGTVRDEISSEILVGATVMVIDENNEEISSVITDSEGKYTVALNCNQGNFVRASMEGFIPSEKYFAKSEGVPKTVDFLLERNTVYAGFGDDLSKLLQLSTIYFDYNKYNIRKDSEIEVEKVIAAMEKYPSLKISVNAFTDSRGKDSYNLWLSQKRAEATVAYMVKKGISKNRLSNEGFGETKLLNQCANGVECSAAQHELNRRSEFIILELIKLIKLLFNGFILSNAYFYDFTIQNA</sequence>
<proteinExistence type="predicted"/>
<keyword evidence="5" id="KW-0998">Cell outer membrane</keyword>
<dbReference type="PRINTS" id="PR01021">
    <property type="entry name" value="OMPADOMAIN"/>
</dbReference>
<dbReference type="InterPro" id="IPR050330">
    <property type="entry name" value="Bact_OuterMem_StrucFunc"/>
</dbReference>
<evidence type="ECO:0000256" key="2">
    <source>
        <dbReference type="ARBA" id="ARBA00022737"/>
    </source>
</evidence>
<dbReference type="SUPFAM" id="SSF48452">
    <property type="entry name" value="TPR-like"/>
    <property type="match status" value="1"/>
</dbReference>
<dbReference type="SUPFAM" id="SSF103088">
    <property type="entry name" value="OmpA-like"/>
    <property type="match status" value="1"/>
</dbReference>
<evidence type="ECO:0000256" key="4">
    <source>
        <dbReference type="ARBA" id="ARBA00023136"/>
    </source>
</evidence>
<dbReference type="PANTHER" id="PTHR30329:SF21">
    <property type="entry name" value="LIPOPROTEIN YIAD-RELATED"/>
    <property type="match status" value="1"/>
</dbReference>
<dbReference type="Gene3D" id="1.25.40.10">
    <property type="entry name" value="Tetratricopeptide repeat domain"/>
    <property type="match status" value="1"/>
</dbReference>
<dbReference type="GO" id="GO:0009279">
    <property type="term" value="C:cell outer membrane"/>
    <property type="evidence" value="ECO:0007669"/>
    <property type="project" value="UniProtKB-SubCell"/>
</dbReference>
<dbReference type="Gene3D" id="3.30.1330.60">
    <property type="entry name" value="OmpA-like domain"/>
    <property type="match status" value="1"/>
</dbReference>
<dbReference type="PROSITE" id="PS51123">
    <property type="entry name" value="OMPA_2"/>
    <property type="match status" value="1"/>
</dbReference>
<dbReference type="CDD" id="cd07185">
    <property type="entry name" value="OmpA_C-like"/>
    <property type="match status" value="1"/>
</dbReference>
<dbReference type="Gene3D" id="2.60.40.1120">
    <property type="entry name" value="Carboxypeptidase-like, regulatory domain"/>
    <property type="match status" value="1"/>
</dbReference>
<dbReference type="InterPro" id="IPR036737">
    <property type="entry name" value="OmpA-like_sf"/>
</dbReference>
<dbReference type="SUPFAM" id="SSF82171">
    <property type="entry name" value="DPP6 N-terminal domain-like"/>
    <property type="match status" value="1"/>
</dbReference>
<comment type="caution">
    <text evidence="7">The sequence shown here is derived from an EMBL/GenBank/DDBJ whole genome shotgun (WGS) entry which is preliminary data.</text>
</comment>
<dbReference type="InterPro" id="IPR008969">
    <property type="entry name" value="CarboxyPept-like_regulatory"/>
</dbReference>
<keyword evidence="3" id="KW-0802">TPR repeat</keyword>
<dbReference type="InterPro" id="IPR013105">
    <property type="entry name" value="TPR_2"/>
</dbReference>